<dbReference type="EMBL" id="CP022316">
    <property type="protein sequence ID" value="ASK64498.1"/>
    <property type="molecule type" value="Genomic_DNA"/>
</dbReference>
<evidence type="ECO:0000313" key="12">
    <source>
        <dbReference type="Proteomes" id="UP000198398"/>
    </source>
</evidence>
<dbReference type="Proteomes" id="UP000198398">
    <property type="component" value="Chromosome"/>
</dbReference>
<sequence length="223" mass="24506">MRTLLNFNWAGVLDFLPQLGVGMLFTLLISVVGLVIGFVLGAIFGLARLSRFTLVNWIATAYIEVVRGTPLLVQAIWLFFALPLIIQYTLPSVLAGIIVIGVNSGAYIAEIVRGAVQSIDKGQMEAGRSLGMSHHVTMRKVIWPQAFKRMIPPLGNQFIISIKDTSLLSVILVPELLFQARTIASNHFNAVEIYTAVAVCYLLITLTLSGVLRLTEKRLELQA</sequence>
<feature type="transmembrane region" description="Helical" evidence="9">
    <location>
        <begin position="20"/>
        <end position="47"/>
    </location>
</feature>
<feature type="transmembrane region" description="Helical" evidence="9">
    <location>
        <begin position="68"/>
        <end position="86"/>
    </location>
</feature>
<dbReference type="SUPFAM" id="SSF161098">
    <property type="entry name" value="MetI-like"/>
    <property type="match status" value="1"/>
</dbReference>
<accession>A0A220U8M9</accession>
<keyword evidence="7 9" id="KW-1133">Transmembrane helix</keyword>
<evidence type="ECO:0000256" key="2">
    <source>
        <dbReference type="ARBA" id="ARBA00010072"/>
    </source>
</evidence>
<dbReference type="FunFam" id="1.10.3720.10:FF:000033">
    <property type="entry name" value="Polar amino acid ABC transporter permease"/>
    <property type="match status" value="1"/>
</dbReference>
<proteinExistence type="inferred from homology"/>
<reference evidence="12" key="1">
    <citation type="submission" date="2017-07" db="EMBL/GenBank/DDBJ databases">
        <title>Brachybacterium sp. VR2415.</title>
        <authorList>
            <person name="Tak E.J."/>
            <person name="Bae J.-W."/>
        </authorList>
    </citation>
    <scope>NUCLEOTIDE SEQUENCE [LARGE SCALE GENOMIC DNA]</scope>
    <source>
        <strain evidence="12">VR2415</strain>
    </source>
</reference>
<protein>
    <submittedName>
        <fullName evidence="11">Nickel transporter</fullName>
    </submittedName>
</protein>
<dbReference type="CDD" id="cd06261">
    <property type="entry name" value="TM_PBP2"/>
    <property type="match status" value="1"/>
</dbReference>
<organism evidence="11 12">
    <name type="scientific">Brachybacterium avium</name>
    <dbReference type="NCBI Taxonomy" id="2017485"/>
    <lineage>
        <taxon>Bacteria</taxon>
        <taxon>Bacillati</taxon>
        <taxon>Actinomycetota</taxon>
        <taxon>Actinomycetes</taxon>
        <taxon>Micrococcales</taxon>
        <taxon>Dermabacteraceae</taxon>
        <taxon>Brachybacterium</taxon>
    </lineage>
</organism>
<keyword evidence="4" id="KW-1003">Cell membrane</keyword>
<feature type="transmembrane region" description="Helical" evidence="9">
    <location>
        <begin position="154"/>
        <end position="173"/>
    </location>
</feature>
<comment type="similarity">
    <text evidence="2">Belongs to the binding-protein-dependent transport system permease family. HisMQ subfamily.</text>
</comment>
<dbReference type="NCBIfam" id="TIGR01726">
    <property type="entry name" value="HEQRo_perm_3TM"/>
    <property type="match status" value="1"/>
</dbReference>
<dbReference type="Gene3D" id="1.10.3720.10">
    <property type="entry name" value="MetI-like"/>
    <property type="match status" value="1"/>
</dbReference>
<dbReference type="InterPro" id="IPR043429">
    <property type="entry name" value="ArtM/GltK/GlnP/TcyL/YhdX-like"/>
</dbReference>
<evidence type="ECO:0000256" key="4">
    <source>
        <dbReference type="ARBA" id="ARBA00022475"/>
    </source>
</evidence>
<name>A0A220U8M9_9MICO</name>
<dbReference type="PANTHER" id="PTHR30614">
    <property type="entry name" value="MEMBRANE COMPONENT OF AMINO ACID ABC TRANSPORTER"/>
    <property type="match status" value="1"/>
</dbReference>
<dbReference type="KEGG" id="brv:CFK39_00045"/>
<evidence type="ECO:0000256" key="6">
    <source>
        <dbReference type="ARBA" id="ARBA00022970"/>
    </source>
</evidence>
<evidence type="ECO:0000256" key="7">
    <source>
        <dbReference type="ARBA" id="ARBA00022989"/>
    </source>
</evidence>
<comment type="subcellular location">
    <subcellularLocation>
        <location evidence="1 9">Cell membrane</location>
        <topology evidence="1 9">Multi-pass membrane protein</topology>
    </subcellularLocation>
</comment>
<feature type="transmembrane region" description="Helical" evidence="9">
    <location>
        <begin position="92"/>
        <end position="112"/>
    </location>
</feature>
<dbReference type="InterPro" id="IPR010065">
    <property type="entry name" value="AA_ABC_transptr_permease_3TM"/>
</dbReference>
<keyword evidence="5 9" id="KW-0812">Transmembrane</keyword>
<evidence type="ECO:0000256" key="9">
    <source>
        <dbReference type="RuleBase" id="RU363032"/>
    </source>
</evidence>
<evidence type="ECO:0000259" key="10">
    <source>
        <dbReference type="PROSITE" id="PS50928"/>
    </source>
</evidence>
<evidence type="ECO:0000256" key="8">
    <source>
        <dbReference type="ARBA" id="ARBA00023136"/>
    </source>
</evidence>
<evidence type="ECO:0000256" key="3">
    <source>
        <dbReference type="ARBA" id="ARBA00022448"/>
    </source>
</evidence>
<keyword evidence="8 9" id="KW-0472">Membrane</keyword>
<dbReference type="RefSeq" id="WP_089063747.1">
    <property type="nucleotide sequence ID" value="NZ_CP022316.1"/>
</dbReference>
<dbReference type="OrthoDB" id="9814902at2"/>
<feature type="transmembrane region" description="Helical" evidence="9">
    <location>
        <begin position="193"/>
        <end position="212"/>
    </location>
</feature>
<feature type="domain" description="ABC transmembrane type-1" evidence="10">
    <location>
        <begin position="23"/>
        <end position="212"/>
    </location>
</feature>
<dbReference type="PANTHER" id="PTHR30614:SF20">
    <property type="entry name" value="GLUTAMINE TRANSPORT SYSTEM PERMEASE PROTEIN GLNP"/>
    <property type="match status" value="1"/>
</dbReference>
<evidence type="ECO:0000256" key="5">
    <source>
        <dbReference type="ARBA" id="ARBA00022692"/>
    </source>
</evidence>
<dbReference type="Pfam" id="PF00528">
    <property type="entry name" value="BPD_transp_1"/>
    <property type="match status" value="1"/>
</dbReference>
<keyword evidence="12" id="KW-1185">Reference proteome</keyword>
<gene>
    <name evidence="11" type="ORF">CFK39_00045</name>
</gene>
<dbReference type="GO" id="GO:0006865">
    <property type="term" value="P:amino acid transport"/>
    <property type="evidence" value="ECO:0007669"/>
    <property type="project" value="UniProtKB-KW"/>
</dbReference>
<dbReference type="GO" id="GO:0043190">
    <property type="term" value="C:ATP-binding cassette (ABC) transporter complex"/>
    <property type="evidence" value="ECO:0007669"/>
    <property type="project" value="InterPro"/>
</dbReference>
<evidence type="ECO:0000256" key="1">
    <source>
        <dbReference type="ARBA" id="ARBA00004651"/>
    </source>
</evidence>
<keyword evidence="3 9" id="KW-0813">Transport</keyword>
<dbReference type="InterPro" id="IPR000515">
    <property type="entry name" value="MetI-like"/>
</dbReference>
<evidence type="ECO:0000313" key="11">
    <source>
        <dbReference type="EMBL" id="ASK64498.1"/>
    </source>
</evidence>
<dbReference type="GO" id="GO:0022857">
    <property type="term" value="F:transmembrane transporter activity"/>
    <property type="evidence" value="ECO:0007669"/>
    <property type="project" value="InterPro"/>
</dbReference>
<dbReference type="InterPro" id="IPR035906">
    <property type="entry name" value="MetI-like_sf"/>
</dbReference>
<dbReference type="AlphaFoldDB" id="A0A220U8M9"/>
<dbReference type="PROSITE" id="PS50928">
    <property type="entry name" value="ABC_TM1"/>
    <property type="match status" value="1"/>
</dbReference>
<keyword evidence="6" id="KW-0029">Amino-acid transport</keyword>